<sequence>QQMEGALRDGLERSALVEAARIAQELATPEFALAGLPSETQTPEDSESDRQTIYAHPLSSTPEIDGRRDDWVPNINFGSTSGEEYQYWAGVKDRNLYLFINVIDEPNQIFWNPQKEIGGDRVLLHLGARDRFLVFSTSAANSIVRPRYTFPEGFRPLPLSQNVELRSLGYFRDRDAQDGFSLELQVPLDLVGETFGLAIIDVDADPNEEDGFRRTRTEDLLPNFWKSADDFLFSKRQRIPRFLHQPADLHDLATNRFGRPDRRLRFVDYNGWVSFDGGQPATIADIISGEPPIDGTTFPELVVGWVLRRGDSSYRNMEDPPGHIADEALREALEGQESVAWYRRETNSSATLAAAAPIYATDGTGIQGAVILEQGSEYLTLADAELVRFMGLTLLISLVIVVFLASYSARLAGRIRRLAGAAETVLSPEGEIAFDMPGRKTHDEIGGLARSFNTVLESLHGYTDYLRTLKRTLVHELRTPLSKIFTSLENLEHEPASDLQLRYLKRLRRGTEHLENILNRMAEANQVERTIEDEPK</sequence>
<evidence type="ECO:0000259" key="10">
    <source>
        <dbReference type="PROSITE" id="PS50885"/>
    </source>
</evidence>
<comment type="catalytic activity">
    <reaction evidence="1">
        <text>ATP + protein L-histidine = ADP + protein N-phospho-L-histidine.</text>
        <dbReference type="EC" id="2.7.13.3"/>
    </reaction>
</comment>
<evidence type="ECO:0000256" key="6">
    <source>
        <dbReference type="ARBA" id="ARBA00022741"/>
    </source>
</evidence>
<dbReference type="GO" id="GO:0005524">
    <property type="term" value="F:ATP binding"/>
    <property type="evidence" value="ECO:0007669"/>
    <property type="project" value="UniProtKB-KW"/>
</dbReference>
<dbReference type="SMART" id="SM00388">
    <property type="entry name" value="HisKA"/>
    <property type="match status" value="1"/>
</dbReference>
<dbReference type="Gene3D" id="1.10.287.130">
    <property type="match status" value="1"/>
</dbReference>
<comment type="subcellular location">
    <subcellularLocation>
        <location evidence="2">Cell membrane</location>
        <topology evidence="2">Multi-pass membrane protein</topology>
    </subcellularLocation>
</comment>
<dbReference type="EC" id="2.7.13.3" evidence="3"/>
<keyword evidence="6" id="KW-0547">Nucleotide-binding</keyword>
<gene>
    <name evidence="11" type="ORF">METZ01_LOCUS211012</name>
</gene>
<organism evidence="11">
    <name type="scientific">marine metagenome</name>
    <dbReference type="NCBI Taxonomy" id="408172"/>
    <lineage>
        <taxon>unclassified sequences</taxon>
        <taxon>metagenomes</taxon>
        <taxon>ecological metagenomes</taxon>
    </lineage>
</organism>
<feature type="non-terminal residue" evidence="11">
    <location>
        <position position="536"/>
    </location>
</feature>
<feature type="domain" description="HAMP" evidence="10">
    <location>
        <begin position="409"/>
        <end position="464"/>
    </location>
</feature>
<dbReference type="GO" id="GO:0000155">
    <property type="term" value="F:phosphorelay sensor kinase activity"/>
    <property type="evidence" value="ECO:0007669"/>
    <property type="project" value="InterPro"/>
</dbReference>
<dbReference type="CDD" id="cd00082">
    <property type="entry name" value="HisKA"/>
    <property type="match status" value="1"/>
</dbReference>
<evidence type="ECO:0000313" key="11">
    <source>
        <dbReference type="EMBL" id="SVB58158.1"/>
    </source>
</evidence>
<evidence type="ECO:0000256" key="9">
    <source>
        <dbReference type="SAM" id="Phobius"/>
    </source>
</evidence>
<protein>
    <recommendedName>
        <fullName evidence="3">histidine kinase</fullName>
        <ecNumber evidence="3">2.7.13.3</ecNumber>
    </recommendedName>
</protein>
<dbReference type="PROSITE" id="PS50885">
    <property type="entry name" value="HAMP"/>
    <property type="match status" value="1"/>
</dbReference>
<dbReference type="InterPro" id="IPR050980">
    <property type="entry name" value="2C_sensor_his_kinase"/>
</dbReference>
<dbReference type="Pfam" id="PF00512">
    <property type="entry name" value="HisKA"/>
    <property type="match status" value="1"/>
</dbReference>
<dbReference type="PANTHER" id="PTHR44936">
    <property type="entry name" value="SENSOR PROTEIN CREC"/>
    <property type="match status" value="1"/>
</dbReference>
<name>A0A382F557_9ZZZZ</name>
<dbReference type="AlphaFoldDB" id="A0A382F557"/>
<dbReference type="SUPFAM" id="SSF47384">
    <property type="entry name" value="Homodimeric domain of signal transducing histidine kinase"/>
    <property type="match status" value="1"/>
</dbReference>
<keyword evidence="4" id="KW-1003">Cell membrane</keyword>
<dbReference type="EMBL" id="UINC01048072">
    <property type="protein sequence ID" value="SVB58158.1"/>
    <property type="molecule type" value="Genomic_DNA"/>
</dbReference>
<dbReference type="InterPro" id="IPR036097">
    <property type="entry name" value="HisK_dim/P_sf"/>
</dbReference>
<keyword evidence="9" id="KW-0812">Transmembrane</keyword>
<feature type="transmembrane region" description="Helical" evidence="9">
    <location>
        <begin position="386"/>
        <end position="407"/>
    </location>
</feature>
<evidence type="ECO:0000256" key="4">
    <source>
        <dbReference type="ARBA" id="ARBA00022475"/>
    </source>
</evidence>
<dbReference type="GO" id="GO:0016020">
    <property type="term" value="C:membrane"/>
    <property type="evidence" value="ECO:0007669"/>
    <property type="project" value="InterPro"/>
</dbReference>
<accession>A0A382F557</accession>
<evidence type="ECO:0000256" key="7">
    <source>
        <dbReference type="ARBA" id="ARBA00022777"/>
    </source>
</evidence>
<dbReference type="PANTHER" id="PTHR44936:SF10">
    <property type="entry name" value="SENSOR PROTEIN RSTB"/>
    <property type="match status" value="1"/>
</dbReference>
<keyword evidence="9" id="KW-0472">Membrane</keyword>
<keyword evidence="7" id="KW-0418">Kinase</keyword>
<keyword evidence="8" id="KW-0067">ATP-binding</keyword>
<proteinExistence type="predicted"/>
<dbReference type="Pfam" id="PF00672">
    <property type="entry name" value="HAMP"/>
    <property type="match status" value="1"/>
</dbReference>
<evidence type="ECO:0000256" key="2">
    <source>
        <dbReference type="ARBA" id="ARBA00004651"/>
    </source>
</evidence>
<dbReference type="Gene3D" id="6.10.340.10">
    <property type="match status" value="1"/>
</dbReference>
<keyword evidence="5" id="KW-0808">Transferase</keyword>
<dbReference type="SMART" id="SM00304">
    <property type="entry name" value="HAMP"/>
    <property type="match status" value="1"/>
</dbReference>
<feature type="non-terminal residue" evidence="11">
    <location>
        <position position="1"/>
    </location>
</feature>
<evidence type="ECO:0000256" key="8">
    <source>
        <dbReference type="ARBA" id="ARBA00022840"/>
    </source>
</evidence>
<evidence type="ECO:0000256" key="1">
    <source>
        <dbReference type="ARBA" id="ARBA00000085"/>
    </source>
</evidence>
<dbReference type="InterPro" id="IPR003661">
    <property type="entry name" value="HisK_dim/P_dom"/>
</dbReference>
<evidence type="ECO:0000256" key="3">
    <source>
        <dbReference type="ARBA" id="ARBA00012438"/>
    </source>
</evidence>
<keyword evidence="9" id="KW-1133">Transmembrane helix</keyword>
<dbReference type="SUPFAM" id="SSF49344">
    <property type="entry name" value="CBD9-like"/>
    <property type="match status" value="1"/>
</dbReference>
<dbReference type="InterPro" id="IPR003660">
    <property type="entry name" value="HAMP_dom"/>
</dbReference>
<evidence type="ECO:0000256" key="5">
    <source>
        <dbReference type="ARBA" id="ARBA00022679"/>
    </source>
</evidence>
<reference evidence="11" key="1">
    <citation type="submission" date="2018-05" db="EMBL/GenBank/DDBJ databases">
        <authorList>
            <person name="Lanie J.A."/>
            <person name="Ng W.-L."/>
            <person name="Kazmierczak K.M."/>
            <person name="Andrzejewski T.M."/>
            <person name="Davidsen T.M."/>
            <person name="Wayne K.J."/>
            <person name="Tettelin H."/>
            <person name="Glass J.I."/>
            <person name="Rusch D."/>
            <person name="Podicherti R."/>
            <person name="Tsui H.-C.T."/>
            <person name="Winkler M.E."/>
        </authorList>
    </citation>
    <scope>NUCLEOTIDE SEQUENCE</scope>
</reference>
<dbReference type="CDD" id="cd06225">
    <property type="entry name" value="HAMP"/>
    <property type="match status" value="1"/>
</dbReference>